<protein>
    <submittedName>
        <fullName evidence="2">Uncharacterized protein DUF3570</fullName>
    </submittedName>
</protein>
<keyword evidence="3" id="KW-1185">Reference proteome</keyword>
<dbReference type="EMBL" id="SODV01000001">
    <property type="protein sequence ID" value="TDX01724.1"/>
    <property type="molecule type" value="Genomic_DNA"/>
</dbReference>
<name>A0A4R8DTS9_9BACT</name>
<dbReference type="RefSeq" id="WP_133994364.1">
    <property type="nucleotide sequence ID" value="NZ_SODV01000001.1"/>
</dbReference>
<accession>A0A4R8DTS9</accession>
<reference evidence="2 3" key="1">
    <citation type="submission" date="2019-03" db="EMBL/GenBank/DDBJ databases">
        <title>Genomic Encyclopedia of Type Strains, Phase IV (KMG-IV): sequencing the most valuable type-strain genomes for metagenomic binning, comparative biology and taxonomic classification.</title>
        <authorList>
            <person name="Goeker M."/>
        </authorList>
    </citation>
    <scope>NUCLEOTIDE SEQUENCE [LARGE SCALE GENOMIC DNA]</scope>
    <source>
        <strain evidence="2 3">DSM 100059</strain>
    </source>
</reference>
<feature type="signal peptide" evidence="1">
    <location>
        <begin position="1"/>
        <end position="20"/>
    </location>
</feature>
<keyword evidence="1" id="KW-0732">Signal</keyword>
<organism evidence="2 3">
    <name type="scientific">Dinghuibacter silviterrae</name>
    <dbReference type="NCBI Taxonomy" id="1539049"/>
    <lineage>
        <taxon>Bacteria</taxon>
        <taxon>Pseudomonadati</taxon>
        <taxon>Bacteroidota</taxon>
        <taxon>Chitinophagia</taxon>
        <taxon>Chitinophagales</taxon>
        <taxon>Chitinophagaceae</taxon>
        <taxon>Dinghuibacter</taxon>
    </lineage>
</organism>
<dbReference type="OrthoDB" id="5450709at2"/>
<evidence type="ECO:0000313" key="2">
    <source>
        <dbReference type="EMBL" id="TDX01724.1"/>
    </source>
</evidence>
<feature type="chain" id="PRO_5020838587" evidence="1">
    <location>
        <begin position="21"/>
        <end position="432"/>
    </location>
</feature>
<dbReference type="Pfam" id="PF12094">
    <property type="entry name" value="DUF3570"/>
    <property type="match status" value="1"/>
</dbReference>
<sequence length="432" mass="47831">MRRVCLTVIGMCLTIVHAFSQTKDTSAYKSRPLRLDEVNIVSSYYTQTADKSAVSGGQTGAIGNGDVTDLANGIEIKFVGWDGKGRKNNLTGGLGLDHHTAASQGYVDLNGTAKKDGSRLYPTLDWSIENTKKGTEFGIGAYYSAEHHYYHSIGLNTSWSKKNKHNGEFSAKLSGFFDNIRMIYPAELIPVDSATVTTPGDSTVYVTTASGRTEALTYSTSGTVTTVVASAPISSKTRDSYAASFGWTQVINTRMQMAFLMDLAYQNGYLGLPFHRVYFKDSATAVVEHLPSNRFKLPLGVRLNYFLGDNVILRAYYRFYVDSWGLTSHTASLEVPVKITPFFSVSPFYRYYVQTAARYFAPYQQHTAEDTYYTSNYALSAFSANFFGVGVRIAPPKGIFFKGFNTLEIRYGHYAETTDLTSDVVSVALKFR</sequence>
<evidence type="ECO:0000256" key="1">
    <source>
        <dbReference type="SAM" id="SignalP"/>
    </source>
</evidence>
<proteinExistence type="predicted"/>
<dbReference type="AlphaFoldDB" id="A0A4R8DTS9"/>
<dbReference type="Proteomes" id="UP000294498">
    <property type="component" value="Unassembled WGS sequence"/>
</dbReference>
<comment type="caution">
    <text evidence="2">The sequence shown here is derived from an EMBL/GenBank/DDBJ whole genome shotgun (WGS) entry which is preliminary data.</text>
</comment>
<gene>
    <name evidence="2" type="ORF">EDB95_2766</name>
</gene>
<evidence type="ECO:0000313" key="3">
    <source>
        <dbReference type="Proteomes" id="UP000294498"/>
    </source>
</evidence>
<dbReference type="InterPro" id="IPR021953">
    <property type="entry name" value="DUF3570"/>
</dbReference>